<evidence type="ECO:0000313" key="3">
    <source>
        <dbReference type="EMBL" id="MER6267773.1"/>
    </source>
</evidence>
<organism evidence="3 4">
    <name type="scientific">Streptomyces sp. 900105755</name>
    <dbReference type="NCBI Taxonomy" id="3154389"/>
    <lineage>
        <taxon>Bacteria</taxon>
        <taxon>Bacillati</taxon>
        <taxon>Actinomycetota</taxon>
        <taxon>Actinomycetes</taxon>
        <taxon>Kitasatosporales</taxon>
        <taxon>Streptomycetaceae</taxon>
        <taxon>Streptomyces</taxon>
    </lineage>
</organism>
<feature type="region of interest" description="Disordered" evidence="1">
    <location>
        <begin position="1"/>
        <end position="25"/>
    </location>
</feature>
<dbReference type="RefSeq" id="WP_351956397.1">
    <property type="nucleotide sequence ID" value="NZ_JBEOZM010000003.1"/>
</dbReference>
<dbReference type="EMBL" id="JBEOZM010000003">
    <property type="protein sequence ID" value="MER6267773.1"/>
    <property type="molecule type" value="Genomic_DNA"/>
</dbReference>
<feature type="domain" description="SnoaL-like" evidence="2">
    <location>
        <begin position="36"/>
        <end position="158"/>
    </location>
</feature>
<evidence type="ECO:0000313" key="4">
    <source>
        <dbReference type="Proteomes" id="UP001490365"/>
    </source>
</evidence>
<dbReference type="SUPFAM" id="SSF54427">
    <property type="entry name" value="NTF2-like"/>
    <property type="match status" value="1"/>
</dbReference>
<feature type="compositionally biased region" description="Low complexity" evidence="1">
    <location>
        <begin position="7"/>
        <end position="25"/>
    </location>
</feature>
<dbReference type="InterPro" id="IPR037401">
    <property type="entry name" value="SnoaL-like"/>
</dbReference>
<dbReference type="Pfam" id="PF13474">
    <property type="entry name" value="SnoaL_3"/>
    <property type="match status" value="1"/>
</dbReference>
<keyword evidence="4" id="KW-1185">Reference proteome</keyword>
<accession>A0ABV1TCK1</accession>
<name>A0ABV1TCK1_9ACTN</name>
<proteinExistence type="predicted"/>
<evidence type="ECO:0000259" key="2">
    <source>
        <dbReference type="Pfam" id="PF13474"/>
    </source>
</evidence>
<comment type="caution">
    <text evidence="3">The sequence shown here is derived from an EMBL/GenBank/DDBJ whole genome shotgun (WGS) entry which is preliminary data.</text>
</comment>
<protein>
    <submittedName>
        <fullName evidence="3">Nuclear transport factor 2 family protein</fullName>
    </submittedName>
</protein>
<gene>
    <name evidence="3" type="ORF">ABT211_10795</name>
</gene>
<reference evidence="3 4" key="1">
    <citation type="submission" date="2024-06" db="EMBL/GenBank/DDBJ databases">
        <title>The Natural Products Discovery Center: Release of the First 8490 Sequenced Strains for Exploring Actinobacteria Biosynthetic Diversity.</title>
        <authorList>
            <person name="Kalkreuter E."/>
            <person name="Kautsar S.A."/>
            <person name="Yang D."/>
            <person name="Bader C.D."/>
            <person name="Teijaro C.N."/>
            <person name="Fluegel L."/>
            <person name="Davis C.M."/>
            <person name="Simpson J.R."/>
            <person name="Lauterbach L."/>
            <person name="Steele A.D."/>
            <person name="Gui C."/>
            <person name="Meng S."/>
            <person name="Li G."/>
            <person name="Viehrig K."/>
            <person name="Ye F."/>
            <person name="Su P."/>
            <person name="Kiefer A.F."/>
            <person name="Nichols A."/>
            <person name="Cepeda A.J."/>
            <person name="Yan W."/>
            <person name="Fan B."/>
            <person name="Jiang Y."/>
            <person name="Adhikari A."/>
            <person name="Zheng C.-J."/>
            <person name="Schuster L."/>
            <person name="Cowan T.M."/>
            <person name="Smanski M.J."/>
            <person name="Chevrette M.G."/>
            <person name="De Carvalho L.P.S."/>
            <person name="Shen B."/>
        </authorList>
    </citation>
    <scope>NUCLEOTIDE SEQUENCE [LARGE SCALE GENOMIC DNA]</scope>
    <source>
        <strain evidence="3 4">NPDC001694</strain>
    </source>
</reference>
<evidence type="ECO:0000256" key="1">
    <source>
        <dbReference type="SAM" id="MobiDB-lite"/>
    </source>
</evidence>
<dbReference type="Gene3D" id="3.10.450.50">
    <property type="match status" value="1"/>
</dbReference>
<sequence length="172" mass="19486">MNDDQEQQVQREQAEQQVQREQAEQQVLQDQAEQQVLQAAGDLVAAFAEERLDDYFAAFAADATFVFHTTDRRIESVAEYRRVRARWAADDDFRVLKCLSSDHRVQLWEDTAVFTHTVATDVSTRAGTATLHERETIVFRRTADGRWLAVHEHLSPAAPCPPGPTERPGPLG</sequence>
<dbReference type="InterPro" id="IPR032710">
    <property type="entry name" value="NTF2-like_dom_sf"/>
</dbReference>
<dbReference type="Proteomes" id="UP001490365">
    <property type="component" value="Unassembled WGS sequence"/>
</dbReference>